<dbReference type="EC" id="2.8.1.7" evidence="3"/>
<name>A0A0P1F0B8_9RHOB</name>
<reference evidence="3 4" key="1">
    <citation type="submission" date="2015-09" db="EMBL/GenBank/DDBJ databases">
        <authorList>
            <consortium name="Swine Surveillance"/>
        </authorList>
    </citation>
    <scope>NUCLEOTIDE SEQUENCE [LARGE SCALE GENOMIC DNA]</scope>
    <source>
        <strain evidence="3 4">CECT 5294</strain>
    </source>
</reference>
<dbReference type="AlphaFoldDB" id="A0A0P1F0B8"/>
<dbReference type="InterPro" id="IPR015424">
    <property type="entry name" value="PyrdxlP-dep_Trfase"/>
</dbReference>
<sequence>MTEQLTSEINPQLLSEIRGRFAHVDSCPFEGERVFFENAGGALTLNSVVETSAKFAAIPDNQGRDNPAAHALVALINKAKADMAVFFNAPEGQFFVGESGTELLFRLVRTACVATGAGRVLGTTLEHPATRSAARHWCEVVGKDHVLVAHNDATGSVTAAEYAAEVTPDTRVATILHTSPVTGMGVDVAAIAAAIRKVAPECIIIVDGIQHAAHGRLDIASYDIDGYVVSPYKVFSRHGYGVAWVSDRLNALKHEHLIDAPGDPWEFGTRDTGAYVTFSDVVDYFDWLGGEVSDATDKRARIVAAGAAIHAYEKGLTDGMIHGVGNQTGLADMPSVTIIGGVDNPQREGLVSITVDGIAAPDVVTQLRERGIRTHTRKADHYSGNILDPLGMEAAVRVSMCHYNSDAEVAQFLQAMREITEAAS</sequence>
<feature type="domain" description="Aminotransferase class V" evidence="2">
    <location>
        <begin position="34"/>
        <end position="412"/>
    </location>
</feature>
<dbReference type="Gene3D" id="3.40.640.10">
    <property type="entry name" value="Type I PLP-dependent aspartate aminotransferase-like (Major domain)"/>
    <property type="match status" value="1"/>
</dbReference>
<dbReference type="STRING" id="266809.PM03_10535"/>
<dbReference type="InterPro" id="IPR015422">
    <property type="entry name" value="PyrdxlP-dep_Trfase_small"/>
</dbReference>
<evidence type="ECO:0000259" key="2">
    <source>
        <dbReference type="Pfam" id="PF00266"/>
    </source>
</evidence>
<dbReference type="InterPro" id="IPR015421">
    <property type="entry name" value="PyrdxlP-dep_Trfase_major"/>
</dbReference>
<evidence type="ECO:0000313" key="3">
    <source>
        <dbReference type="EMBL" id="CUH60975.1"/>
    </source>
</evidence>
<evidence type="ECO:0000313" key="4">
    <source>
        <dbReference type="Proteomes" id="UP000051298"/>
    </source>
</evidence>
<protein>
    <submittedName>
        <fullName evidence="3">Putative cysteine desulfurase</fullName>
        <ecNumber evidence="3">2.8.1.7</ecNumber>
    </submittedName>
</protein>
<dbReference type="eggNOG" id="COG0520">
    <property type="taxonomic scope" value="Bacteria"/>
</dbReference>
<dbReference type="EMBL" id="CYRX01000031">
    <property type="protein sequence ID" value="CUH60975.1"/>
    <property type="molecule type" value="Genomic_DNA"/>
</dbReference>
<keyword evidence="1" id="KW-0663">Pyridoxal phosphate</keyword>
<dbReference type="Gene3D" id="3.90.1150.10">
    <property type="entry name" value="Aspartate Aminotransferase, domain 1"/>
    <property type="match status" value="1"/>
</dbReference>
<proteinExistence type="predicted"/>
<evidence type="ECO:0000256" key="1">
    <source>
        <dbReference type="ARBA" id="ARBA00022898"/>
    </source>
</evidence>
<dbReference type="GO" id="GO:0031071">
    <property type="term" value="F:cysteine desulfurase activity"/>
    <property type="evidence" value="ECO:0007669"/>
    <property type="project" value="UniProtKB-EC"/>
</dbReference>
<dbReference type="PANTHER" id="PTHR43586">
    <property type="entry name" value="CYSTEINE DESULFURASE"/>
    <property type="match status" value="1"/>
</dbReference>
<dbReference type="Pfam" id="PF00266">
    <property type="entry name" value="Aminotran_5"/>
    <property type="match status" value="1"/>
</dbReference>
<dbReference type="SUPFAM" id="SSF53383">
    <property type="entry name" value="PLP-dependent transferases"/>
    <property type="match status" value="1"/>
</dbReference>
<dbReference type="Proteomes" id="UP000051298">
    <property type="component" value="Unassembled WGS sequence"/>
</dbReference>
<organism evidence="3 4">
    <name type="scientific">Thalassobacter stenotrophicus</name>
    <dbReference type="NCBI Taxonomy" id="266809"/>
    <lineage>
        <taxon>Bacteria</taxon>
        <taxon>Pseudomonadati</taxon>
        <taxon>Pseudomonadota</taxon>
        <taxon>Alphaproteobacteria</taxon>
        <taxon>Rhodobacterales</taxon>
        <taxon>Roseobacteraceae</taxon>
        <taxon>Thalassobacter</taxon>
    </lineage>
</organism>
<accession>A0A0P1F0B8</accession>
<keyword evidence="3" id="KW-0808">Transferase</keyword>
<gene>
    <name evidence="3" type="primary">csd</name>
    <name evidence="3" type="ORF">THS5294_02273</name>
</gene>
<dbReference type="InterPro" id="IPR000192">
    <property type="entry name" value="Aminotrans_V_dom"/>
</dbReference>
<dbReference type="RefSeq" id="WP_058124179.1">
    <property type="nucleotide sequence ID" value="NZ_CYRX01000031.1"/>
</dbReference>